<gene>
    <name evidence="2" type="ORF">E8E12_006796</name>
</gene>
<sequence>MDPNNDRVPDWMDTRFGALFLPQFVTMSDLELGSHVRFADQPIDKLAALQDEHEEFEEKGENKELEEEGSKDDEDIELPSRANRDREDDPNYVFKDDVENYFNNYEYPADANADSSKEDEGESSYKNANKDRNNKEDGEEKRLAFEIQSDEDLALDVESLESGVGEKEVGDIVKIVDGLDSAAQAQACRKNIGTFLRSREHSSSILTAMVNRYERDSQLTAGI</sequence>
<feature type="compositionally biased region" description="Basic and acidic residues" evidence="1">
    <location>
        <begin position="128"/>
        <end position="142"/>
    </location>
</feature>
<dbReference type="Proteomes" id="UP000758155">
    <property type="component" value="Unassembled WGS sequence"/>
</dbReference>
<evidence type="ECO:0000313" key="2">
    <source>
        <dbReference type="EMBL" id="KAF3041334.1"/>
    </source>
</evidence>
<protein>
    <submittedName>
        <fullName evidence="2">Uncharacterized protein</fullName>
    </submittedName>
</protein>
<feature type="region of interest" description="Disordered" evidence="1">
    <location>
        <begin position="107"/>
        <end position="142"/>
    </location>
</feature>
<accession>A0A9P4WTA8</accession>
<organism evidence="2 3">
    <name type="scientific">Didymella heteroderae</name>
    <dbReference type="NCBI Taxonomy" id="1769908"/>
    <lineage>
        <taxon>Eukaryota</taxon>
        <taxon>Fungi</taxon>
        <taxon>Dikarya</taxon>
        <taxon>Ascomycota</taxon>
        <taxon>Pezizomycotina</taxon>
        <taxon>Dothideomycetes</taxon>
        <taxon>Pleosporomycetidae</taxon>
        <taxon>Pleosporales</taxon>
        <taxon>Pleosporineae</taxon>
        <taxon>Didymellaceae</taxon>
        <taxon>Didymella</taxon>
    </lineage>
</organism>
<reference evidence="2" key="1">
    <citation type="submission" date="2019-04" db="EMBL/GenBank/DDBJ databases">
        <title>Sequencing of skin fungus with MAO and IRED activity.</title>
        <authorList>
            <person name="Marsaioli A.J."/>
            <person name="Bonatto J.M.C."/>
            <person name="Reis Junior O."/>
        </authorList>
    </citation>
    <scope>NUCLEOTIDE SEQUENCE</scope>
    <source>
        <strain evidence="2">28M1</strain>
    </source>
</reference>
<dbReference type="EMBL" id="SWKV01000021">
    <property type="protein sequence ID" value="KAF3041334.1"/>
    <property type="molecule type" value="Genomic_DNA"/>
</dbReference>
<keyword evidence="3" id="KW-1185">Reference proteome</keyword>
<feature type="compositionally biased region" description="Basic and acidic residues" evidence="1">
    <location>
        <begin position="82"/>
        <end position="94"/>
    </location>
</feature>
<feature type="region of interest" description="Disordered" evidence="1">
    <location>
        <begin position="50"/>
        <end position="94"/>
    </location>
</feature>
<evidence type="ECO:0000256" key="1">
    <source>
        <dbReference type="SAM" id="MobiDB-lite"/>
    </source>
</evidence>
<evidence type="ECO:0000313" key="3">
    <source>
        <dbReference type="Proteomes" id="UP000758155"/>
    </source>
</evidence>
<feature type="compositionally biased region" description="Acidic residues" evidence="1">
    <location>
        <begin position="52"/>
        <end position="77"/>
    </location>
</feature>
<dbReference type="AlphaFoldDB" id="A0A9P4WTA8"/>
<name>A0A9P4WTA8_9PLEO</name>
<comment type="caution">
    <text evidence="2">The sequence shown here is derived from an EMBL/GenBank/DDBJ whole genome shotgun (WGS) entry which is preliminary data.</text>
</comment>
<proteinExistence type="predicted"/>